<name>A0A4Z1KH17_9HELO</name>
<feature type="compositionally biased region" description="Polar residues" evidence="1">
    <location>
        <begin position="100"/>
        <end position="111"/>
    </location>
</feature>
<feature type="region of interest" description="Disordered" evidence="1">
    <location>
        <begin position="1"/>
        <end position="27"/>
    </location>
</feature>
<proteinExistence type="predicted"/>
<dbReference type="AlphaFoldDB" id="A0A4Z1KH17"/>
<dbReference type="Proteomes" id="UP000297280">
    <property type="component" value="Unassembled WGS sequence"/>
</dbReference>
<comment type="caution">
    <text evidence="2">The sequence shown here is derived from an EMBL/GenBank/DDBJ whole genome shotgun (WGS) entry which is preliminary data.</text>
</comment>
<gene>
    <name evidence="2" type="ORF">BPOR_0460g00040</name>
</gene>
<dbReference type="EMBL" id="PQXO01000459">
    <property type="protein sequence ID" value="TGO84828.1"/>
    <property type="molecule type" value="Genomic_DNA"/>
</dbReference>
<organism evidence="2 3">
    <name type="scientific">Botrytis porri</name>
    <dbReference type="NCBI Taxonomy" id="87229"/>
    <lineage>
        <taxon>Eukaryota</taxon>
        <taxon>Fungi</taxon>
        <taxon>Dikarya</taxon>
        <taxon>Ascomycota</taxon>
        <taxon>Pezizomycotina</taxon>
        <taxon>Leotiomycetes</taxon>
        <taxon>Helotiales</taxon>
        <taxon>Sclerotiniaceae</taxon>
        <taxon>Botrytis</taxon>
    </lineage>
</organism>
<accession>A0A4Z1KH17</accession>
<evidence type="ECO:0000313" key="2">
    <source>
        <dbReference type="EMBL" id="TGO84828.1"/>
    </source>
</evidence>
<feature type="compositionally biased region" description="Basic and acidic residues" evidence="1">
    <location>
        <begin position="1"/>
        <end position="15"/>
    </location>
</feature>
<evidence type="ECO:0000313" key="3">
    <source>
        <dbReference type="Proteomes" id="UP000297280"/>
    </source>
</evidence>
<protein>
    <submittedName>
        <fullName evidence="2">Uncharacterized protein</fullName>
    </submittedName>
</protein>
<evidence type="ECO:0000256" key="1">
    <source>
        <dbReference type="SAM" id="MobiDB-lite"/>
    </source>
</evidence>
<feature type="region of interest" description="Disordered" evidence="1">
    <location>
        <begin position="41"/>
        <end position="111"/>
    </location>
</feature>
<reference evidence="2 3" key="1">
    <citation type="submission" date="2017-12" db="EMBL/GenBank/DDBJ databases">
        <title>Comparative genomics of Botrytis spp.</title>
        <authorList>
            <person name="Valero-Jimenez C.A."/>
            <person name="Tapia P."/>
            <person name="Veloso J."/>
            <person name="Silva-Moreno E."/>
            <person name="Staats M."/>
            <person name="Valdes J.H."/>
            <person name="Van Kan J.A.L."/>
        </authorList>
    </citation>
    <scope>NUCLEOTIDE SEQUENCE [LARGE SCALE GENOMIC DNA]</scope>
    <source>
        <strain evidence="2 3">MUCL3349</strain>
    </source>
</reference>
<keyword evidence="3" id="KW-1185">Reference proteome</keyword>
<sequence>MDNTKRSARGDRGERGNGQIKLTGTKLTKRPITTCSYAEKNDARLPVLSSLQPEQEDMRARTNRLENSIRSVISKEKKNKIPLSPSLGENHDDHVGQAGGQKSSIDTRCTH</sequence>